<gene>
    <name evidence="4" type="ORF">COT26_01535</name>
</gene>
<dbReference type="InterPro" id="IPR000312">
    <property type="entry name" value="Glycosyl_Trfase_fam3"/>
</dbReference>
<dbReference type="SUPFAM" id="SSF52418">
    <property type="entry name" value="Nucleoside phosphorylase/phosphoribosyltransferase catalytic domain"/>
    <property type="match status" value="1"/>
</dbReference>
<dbReference type="InterPro" id="IPR035902">
    <property type="entry name" value="Nuc_phospho_transferase"/>
</dbReference>
<dbReference type="AlphaFoldDB" id="A0A2H0YQT1"/>
<evidence type="ECO:0000313" key="5">
    <source>
        <dbReference type="Proteomes" id="UP000236845"/>
    </source>
</evidence>
<dbReference type="InterPro" id="IPR017713">
    <property type="entry name" value="AMP_phosphorylase"/>
</dbReference>
<evidence type="ECO:0000313" key="4">
    <source>
        <dbReference type="EMBL" id="PIS40786.1"/>
    </source>
</evidence>
<dbReference type="EMBL" id="PEXW01000031">
    <property type="protein sequence ID" value="PIS40786.1"/>
    <property type="molecule type" value="Genomic_DNA"/>
</dbReference>
<organism evidence="4 5">
    <name type="scientific">Candidatus Kerfeldbacteria bacterium CG08_land_8_20_14_0_20_43_14</name>
    <dbReference type="NCBI Taxonomy" id="2014246"/>
    <lineage>
        <taxon>Bacteria</taxon>
        <taxon>Candidatus Kerfeldiibacteriota</taxon>
    </lineage>
</organism>
<evidence type="ECO:0000256" key="1">
    <source>
        <dbReference type="ARBA" id="ARBA00022676"/>
    </source>
</evidence>
<dbReference type="InterPro" id="IPR017872">
    <property type="entry name" value="Pyrmidine_PPase_CS"/>
</dbReference>
<dbReference type="InterPro" id="IPR036566">
    <property type="entry name" value="PYNP-like_C_sf"/>
</dbReference>
<dbReference type="PROSITE" id="PS00647">
    <property type="entry name" value="THYMID_PHOSPHORYLASE"/>
    <property type="match status" value="1"/>
</dbReference>
<dbReference type="Pfam" id="PF07831">
    <property type="entry name" value="PYNP_C"/>
    <property type="match status" value="1"/>
</dbReference>
<dbReference type="InterPro" id="IPR013102">
    <property type="entry name" value="PYNP_C"/>
</dbReference>
<name>A0A2H0YQT1_9BACT</name>
<proteinExistence type="predicted"/>
<dbReference type="Gene3D" id="1.20.970.10">
    <property type="entry name" value="Transferase, Pyrimidine Nucleoside Phosphorylase, Chain C"/>
    <property type="match status" value="1"/>
</dbReference>
<dbReference type="GO" id="GO:0006206">
    <property type="term" value="P:pyrimidine nucleobase metabolic process"/>
    <property type="evidence" value="ECO:0007669"/>
    <property type="project" value="InterPro"/>
</dbReference>
<evidence type="ECO:0000256" key="2">
    <source>
        <dbReference type="ARBA" id="ARBA00022679"/>
    </source>
</evidence>
<dbReference type="Proteomes" id="UP000236845">
    <property type="component" value="Unassembled WGS sequence"/>
</dbReference>
<reference evidence="5" key="1">
    <citation type="submission" date="2017-09" db="EMBL/GenBank/DDBJ databases">
        <title>Depth-based differentiation of microbial function through sediment-hosted aquifers and enrichment of novel symbionts in the deep terrestrial subsurface.</title>
        <authorList>
            <person name="Probst A.J."/>
            <person name="Ladd B."/>
            <person name="Jarett J.K."/>
            <person name="Geller-Mcgrath D.E."/>
            <person name="Sieber C.M.K."/>
            <person name="Emerson J.B."/>
            <person name="Anantharaman K."/>
            <person name="Thomas B.C."/>
            <person name="Malmstrom R."/>
            <person name="Stieglmeier M."/>
            <person name="Klingl A."/>
            <person name="Woyke T."/>
            <person name="Ryan C.M."/>
            <person name="Banfield J.F."/>
        </authorList>
    </citation>
    <scope>NUCLEOTIDE SEQUENCE [LARGE SCALE GENOMIC DNA]</scope>
</reference>
<keyword evidence="1" id="KW-0328">Glycosyltransferase</keyword>
<dbReference type="InterPro" id="IPR013466">
    <property type="entry name" value="Thymidine/AMP_Pase"/>
</dbReference>
<dbReference type="InterPro" id="IPR036320">
    <property type="entry name" value="Glycosyl_Trfase_fam3_N_dom_sf"/>
</dbReference>
<dbReference type="Pfam" id="PF00591">
    <property type="entry name" value="Glycos_transf_3"/>
    <property type="match status" value="1"/>
</dbReference>
<dbReference type="GO" id="GO:0005829">
    <property type="term" value="C:cytosol"/>
    <property type="evidence" value="ECO:0007669"/>
    <property type="project" value="TreeGrafter"/>
</dbReference>
<dbReference type="NCBIfam" id="TIGR02645">
    <property type="entry name" value="ARCH_P_rylase"/>
    <property type="match status" value="1"/>
</dbReference>
<dbReference type="NCBIfam" id="TIGR03327">
    <property type="entry name" value="AMP_phos"/>
    <property type="match status" value="1"/>
</dbReference>
<dbReference type="SUPFAM" id="SSF54680">
    <property type="entry name" value="Pyrimidine nucleoside phosphorylase C-terminal domain"/>
    <property type="match status" value="1"/>
</dbReference>
<dbReference type="SMART" id="SM00941">
    <property type="entry name" value="PYNP_C"/>
    <property type="match status" value="1"/>
</dbReference>
<evidence type="ECO:0000259" key="3">
    <source>
        <dbReference type="SMART" id="SM00941"/>
    </source>
</evidence>
<dbReference type="PANTHER" id="PTHR10515:SF0">
    <property type="entry name" value="THYMIDINE PHOSPHORYLASE"/>
    <property type="match status" value="1"/>
</dbReference>
<feature type="domain" description="Pyrimidine nucleoside phosphorylase C-terminal" evidence="3">
    <location>
        <begin position="430"/>
        <end position="496"/>
    </location>
</feature>
<dbReference type="GO" id="GO:0016763">
    <property type="term" value="F:pentosyltransferase activity"/>
    <property type="evidence" value="ECO:0007669"/>
    <property type="project" value="InterPro"/>
</dbReference>
<accession>A0A2H0YQT1</accession>
<dbReference type="Gene3D" id="3.90.1170.30">
    <property type="entry name" value="Pyrimidine nucleoside phosphorylase-like, C-terminal domain"/>
    <property type="match status" value="1"/>
</dbReference>
<keyword evidence="2" id="KW-0808">Transferase</keyword>
<sequence length="501" mass="55128">MAFVLRAKRFDLSTGGQPFVVVIRNEDGKNFGIHAGDRLVLQVDGKKVIVQADLTHRRVKQGEIGLFREVWRENKIQNLQAVEISPFARPVSIEAIKKSLLGKKLRQADFDSIVQDIVNNRFGTTELTYFVASSFVREYSNQELYYLTKAIAVHGDQVRFNKKIVADKHSVGGLAGNRTTMIVVPIIASIGVCIPKTSSRAITSPSGTSDTMEVLAPVAFSVEQIRKIVKKNSSCLVWGGGLQLAPADDRIIKVSRPLSLEPYSKMIVSIMAKKVAMGITHLVIDMPYGHSTKIPDLASAKRLAVRFRYLGKRFNIKIKVAMIEALEPIGQGIGPALEARDVLRVLQQKEYRPKDLEEKALKLAGMLIELIGMARKGTGSSVARDQLVSGRAWKAMQGIIKSQGGEPNLDSEDVTLGAKRFRVVAKHSGKIIKINNQAIDELARSLGAPDDKVGGLHLKKRLNEKVISGEVLYTCYASNTSRLSLAAAALKHIQVYTISRK</sequence>
<dbReference type="NCBIfam" id="NF003338">
    <property type="entry name" value="PRK04350.1"/>
    <property type="match status" value="1"/>
</dbReference>
<comment type="caution">
    <text evidence="4">The sequence shown here is derived from an EMBL/GenBank/DDBJ whole genome shotgun (WGS) entry which is preliminary data.</text>
</comment>
<dbReference type="InterPro" id="IPR000053">
    <property type="entry name" value="Thymidine/pyrmidine_PPase"/>
</dbReference>
<dbReference type="GO" id="GO:0004645">
    <property type="term" value="F:1,4-alpha-oligoglucan phosphorylase activity"/>
    <property type="evidence" value="ECO:0007669"/>
    <property type="project" value="InterPro"/>
</dbReference>
<dbReference type="SUPFAM" id="SSF47648">
    <property type="entry name" value="Nucleoside phosphorylase/phosphoribosyltransferase N-terminal domain"/>
    <property type="match status" value="1"/>
</dbReference>
<dbReference type="PANTHER" id="PTHR10515">
    <property type="entry name" value="THYMIDINE PHOSPHORYLASE"/>
    <property type="match status" value="1"/>
</dbReference>
<dbReference type="Gene3D" id="2.40.40.20">
    <property type="match status" value="1"/>
</dbReference>
<dbReference type="GO" id="GO:0046125">
    <property type="term" value="P:pyrimidine deoxyribonucleoside metabolic process"/>
    <property type="evidence" value="ECO:0007669"/>
    <property type="project" value="InterPro"/>
</dbReference>
<dbReference type="Gene3D" id="3.40.1030.10">
    <property type="entry name" value="Nucleoside phosphorylase/phosphoribosyltransferase catalytic domain"/>
    <property type="match status" value="1"/>
</dbReference>
<protein>
    <submittedName>
        <fullName evidence="4">AMP phosphorylase</fullName>
    </submittedName>
</protein>